<evidence type="ECO:0000313" key="12">
    <source>
        <dbReference type="EMBL" id="KNZ41410.1"/>
    </source>
</evidence>
<keyword evidence="6" id="KW-0067">ATP-binding</keyword>
<evidence type="ECO:0000256" key="2">
    <source>
        <dbReference type="ARBA" id="ARBA00022448"/>
    </source>
</evidence>
<dbReference type="SUPFAM" id="SSF90123">
    <property type="entry name" value="ABC transporter transmembrane region"/>
    <property type="match status" value="1"/>
</dbReference>
<comment type="subcellular location">
    <subcellularLocation>
        <location evidence="1">Cell membrane</location>
        <topology evidence="1">Multi-pass membrane protein</topology>
    </subcellularLocation>
</comment>
<sequence>MVSLLIRYLKDYRIQMILVFVFVLSQAACQLYLPTMMGDIIENGVAQGNTAYILQSGAMMLGVSLVAAVCMVASSYYSAYVTASFTSRIRADVFDKVKNFSQTDFNRFGAATLLTRSTNDATQMQVVVINGLRSLLLIPITGLGALIMAFRENVTLTLVLLVSFVITTVIIVITTSRSMPLFKIMQQKVDRLNLLMKEKLTGVRTIRAFNRQDYETEKFGQANQEGMDTALKANYAVAFFAPLMQLMMNLTMVIILWLGSQEIQQQIVSLGSLMVFIQYVLMFMSALSLVSVLLMAYPQAAVSATRVKEVLDAEFSIKDKQNPITLENITGRIEFKDVSFGYKGAEINVLDHLNFVAEPGKITAIVGATGSGKTTLVNLIMRLYEVSDGSISVDGIDIRDCTQHDLRNEIAYSPQESILFSGTILDNVKTGNEKASNEEVIEALKLAQAIDFVNGRENTITSTISQGGSDLSGGQRQRLSIARAAVKKAPITIFDDCFSALDFKTDSLVRKGIREKFGDKTVLIVAQRISTIKDADRILVLDNGTIVGQGKHADLTQNCFVYQEILKSQSYNEGKEESL</sequence>
<organism evidence="12 13">
    <name type="scientific">Acetobacterium bakii</name>
    <dbReference type="NCBI Taxonomy" id="52689"/>
    <lineage>
        <taxon>Bacteria</taxon>
        <taxon>Bacillati</taxon>
        <taxon>Bacillota</taxon>
        <taxon>Clostridia</taxon>
        <taxon>Eubacteriales</taxon>
        <taxon>Eubacteriaceae</taxon>
        <taxon>Acetobacterium</taxon>
    </lineage>
</organism>
<feature type="transmembrane region" description="Helical" evidence="9">
    <location>
        <begin position="270"/>
        <end position="297"/>
    </location>
</feature>
<dbReference type="InterPro" id="IPR039421">
    <property type="entry name" value="Type_1_exporter"/>
</dbReference>
<evidence type="ECO:0000256" key="8">
    <source>
        <dbReference type="ARBA" id="ARBA00023136"/>
    </source>
</evidence>
<dbReference type="FunFam" id="3.40.50.300:FF:000221">
    <property type="entry name" value="Multidrug ABC transporter ATP-binding protein"/>
    <property type="match status" value="1"/>
</dbReference>
<feature type="transmembrane region" description="Helical" evidence="9">
    <location>
        <begin position="12"/>
        <end position="33"/>
    </location>
</feature>
<evidence type="ECO:0000259" key="10">
    <source>
        <dbReference type="PROSITE" id="PS50893"/>
    </source>
</evidence>
<dbReference type="CDD" id="cd18548">
    <property type="entry name" value="ABC_6TM_Tm287_like"/>
    <property type="match status" value="1"/>
</dbReference>
<dbReference type="InterPro" id="IPR003439">
    <property type="entry name" value="ABC_transporter-like_ATP-bd"/>
</dbReference>
<keyword evidence="13" id="KW-1185">Reference proteome</keyword>
<evidence type="ECO:0000259" key="11">
    <source>
        <dbReference type="PROSITE" id="PS50929"/>
    </source>
</evidence>
<dbReference type="SUPFAM" id="SSF52540">
    <property type="entry name" value="P-loop containing nucleoside triphosphate hydrolases"/>
    <property type="match status" value="1"/>
</dbReference>
<dbReference type="GO" id="GO:0015421">
    <property type="term" value="F:ABC-type oligopeptide transporter activity"/>
    <property type="evidence" value="ECO:0007669"/>
    <property type="project" value="TreeGrafter"/>
</dbReference>
<dbReference type="RefSeq" id="WP_050740717.1">
    <property type="nucleotide sequence ID" value="NZ_LGYO01000031.1"/>
</dbReference>
<dbReference type="Gene3D" id="3.40.50.300">
    <property type="entry name" value="P-loop containing nucleotide triphosphate hydrolases"/>
    <property type="match status" value="1"/>
</dbReference>
<evidence type="ECO:0000256" key="1">
    <source>
        <dbReference type="ARBA" id="ARBA00004651"/>
    </source>
</evidence>
<dbReference type="PROSITE" id="PS50929">
    <property type="entry name" value="ABC_TM1F"/>
    <property type="match status" value="1"/>
</dbReference>
<evidence type="ECO:0000313" key="13">
    <source>
        <dbReference type="Proteomes" id="UP000036873"/>
    </source>
</evidence>
<dbReference type="Pfam" id="PF00664">
    <property type="entry name" value="ABC_membrane"/>
    <property type="match status" value="1"/>
</dbReference>
<evidence type="ECO:0000256" key="5">
    <source>
        <dbReference type="ARBA" id="ARBA00022741"/>
    </source>
</evidence>
<accession>A0A0L6U0T8</accession>
<evidence type="ECO:0000256" key="6">
    <source>
        <dbReference type="ARBA" id="ARBA00022840"/>
    </source>
</evidence>
<feature type="domain" description="ABC transmembrane type-1" evidence="11">
    <location>
        <begin position="17"/>
        <end position="299"/>
    </location>
</feature>
<dbReference type="Proteomes" id="UP000036873">
    <property type="component" value="Unassembled WGS sequence"/>
</dbReference>
<dbReference type="InterPro" id="IPR027417">
    <property type="entry name" value="P-loop_NTPase"/>
</dbReference>
<dbReference type="InterPro" id="IPR017871">
    <property type="entry name" value="ABC_transporter-like_CS"/>
</dbReference>
<reference evidence="13" key="1">
    <citation type="submission" date="2015-07" db="EMBL/GenBank/DDBJ databases">
        <title>Draft genome sequence of Acetobacterium bakii DSM 8293, a potential psychrophilic chemical producer through syngas fermentation.</title>
        <authorList>
            <person name="Song Y."/>
            <person name="Hwang S."/>
            <person name="Cho B.-K."/>
        </authorList>
    </citation>
    <scope>NUCLEOTIDE SEQUENCE [LARGE SCALE GENOMIC DNA]</scope>
    <source>
        <strain evidence="13">DSM 8239</strain>
    </source>
</reference>
<name>A0A0L6U0T8_9FIRM</name>
<dbReference type="STRING" id="52689.AKG39_12395"/>
<gene>
    <name evidence="12" type="ORF">AKG39_12395</name>
</gene>
<keyword evidence="3" id="KW-1003">Cell membrane</keyword>
<dbReference type="InterPro" id="IPR011527">
    <property type="entry name" value="ABC1_TM_dom"/>
</dbReference>
<dbReference type="GO" id="GO:0005524">
    <property type="term" value="F:ATP binding"/>
    <property type="evidence" value="ECO:0007669"/>
    <property type="project" value="UniProtKB-KW"/>
</dbReference>
<dbReference type="PANTHER" id="PTHR43394:SF1">
    <property type="entry name" value="ATP-BINDING CASSETTE SUB-FAMILY B MEMBER 10, MITOCHONDRIAL"/>
    <property type="match status" value="1"/>
</dbReference>
<evidence type="ECO:0000256" key="9">
    <source>
        <dbReference type="SAM" id="Phobius"/>
    </source>
</evidence>
<proteinExistence type="predicted"/>
<dbReference type="GO" id="GO:0005886">
    <property type="term" value="C:plasma membrane"/>
    <property type="evidence" value="ECO:0007669"/>
    <property type="project" value="UniProtKB-SubCell"/>
</dbReference>
<dbReference type="EMBL" id="LGYO01000031">
    <property type="protein sequence ID" value="KNZ41410.1"/>
    <property type="molecule type" value="Genomic_DNA"/>
</dbReference>
<feature type="domain" description="ABC transporter" evidence="10">
    <location>
        <begin position="333"/>
        <end position="568"/>
    </location>
</feature>
<keyword evidence="5" id="KW-0547">Nucleotide-binding</keyword>
<dbReference type="AlphaFoldDB" id="A0A0L6U0T8"/>
<dbReference type="PANTHER" id="PTHR43394">
    <property type="entry name" value="ATP-DEPENDENT PERMEASE MDL1, MITOCHONDRIAL"/>
    <property type="match status" value="1"/>
</dbReference>
<feature type="transmembrane region" description="Helical" evidence="9">
    <location>
        <begin position="235"/>
        <end position="258"/>
    </location>
</feature>
<dbReference type="SMART" id="SM00382">
    <property type="entry name" value="AAA"/>
    <property type="match status" value="1"/>
</dbReference>
<dbReference type="InterPro" id="IPR003593">
    <property type="entry name" value="AAA+_ATPase"/>
</dbReference>
<feature type="transmembrane region" description="Helical" evidence="9">
    <location>
        <begin position="156"/>
        <end position="175"/>
    </location>
</feature>
<dbReference type="GO" id="GO:0016887">
    <property type="term" value="F:ATP hydrolysis activity"/>
    <property type="evidence" value="ECO:0007669"/>
    <property type="project" value="InterPro"/>
</dbReference>
<evidence type="ECO:0000256" key="7">
    <source>
        <dbReference type="ARBA" id="ARBA00022989"/>
    </source>
</evidence>
<evidence type="ECO:0008006" key="14">
    <source>
        <dbReference type="Google" id="ProtNLM"/>
    </source>
</evidence>
<dbReference type="InterPro" id="IPR036640">
    <property type="entry name" value="ABC1_TM_sf"/>
</dbReference>
<protein>
    <recommendedName>
        <fullName evidence="14">Multidrug ABC transporter ATP-binding protein</fullName>
    </recommendedName>
</protein>
<dbReference type="Gene3D" id="1.20.1560.10">
    <property type="entry name" value="ABC transporter type 1, transmembrane domain"/>
    <property type="match status" value="1"/>
</dbReference>
<evidence type="ECO:0000256" key="4">
    <source>
        <dbReference type="ARBA" id="ARBA00022692"/>
    </source>
</evidence>
<feature type="transmembrane region" description="Helical" evidence="9">
    <location>
        <begin position="53"/>
        <end position="80"/>
    </location>
</feature>
<keyword evidence="7 9" id="KW-1133">Transmembrane helix</keyword>
<dbReference type="Pfam" id="PF00005">
    <property type="entry name" value="ABC_tran"/>
    <property type="match status" value="1"/>
</dbReference>
<dbReference type="OrthoDB" id="9762778at2"/>
<keyword evidence="4 9" id="KW-0812">Transmembrane</keyword>
<keyword evidence="2" id="KW-0813">Transport</keyword>
<dbReference type="PROSITE" id="PS50893">
    <property type="entry name" value="ABC_TRANSPORTER_2"/>
    <property type="match status" value="1"/>
</dbReference>
<keyword evidence="8 9" id="KW-0472">Membrane</keyword>
<comment type="caution">
    <text evidence="12">The sequence shown here is derived from an EMBL/GenBank/DDBJ whole genome shotgun (WGS) entry which is preliminary data.</text>
</comment>
<evidence type="ECO:0000256" key="3">
    <source>
        <dbReference type="ARBA" id="ARBA00022475"/>
    </source>
</evidence>
<feature type="transmembrane region" description="Helical" evidence="9">
    <location>
        <begin position="126"/>
        <end position="150"/>
    </location>
</feature>
<dbReference type="PROSITE" id="PS00211">
    <property type="entry name" value="ABC_TRANSPORTER_1"/>
    <property type="match status" value="1"/>
</dbReference>